<dbReference type="InterPro" id="IPR011051">
    <property type="entry name" value="RmlC_Cupin_sf"/>
</dbReference>
<gene>
    <name evidence="2" type="ORF">AWB66_01633</name>
</gene>
<dbReference type="AlphaFoldDB" id="A0A158G819"/>
<dbReference type="InterPro" id="IPR013096">
    <property type="entry name" value="Cupin_2"/>
</dbReference>
<dbReference type="RefSeq" id="WP_087629782.1">
    <property type="nucleotide sequence ID" value="NZ_FCNZ02000005.1"/>
</dbReference>
<dbReference type="STRING" id="326475.AWB66_01633"/>
<dbReference type="Pfam" id="PF07883">
    <property type="entry name" value="Cupin_2"/>
    <property type="match status" value="1"/>
</dbReference>
<keyword evidence="3" id="KW-1185">Reference proteome</keyword>
<dbReference type="CDD" id="cd02233">
    <property type="entry name" value="cupin_HNL-like"/>
    <property type="match status" value="1"/>
</dbReference>
<accession>A0A158G819</accession>
<feature type="domain" description="Cupin type-2" evidence="1">
    <location>
        <begin position="46"/>
        <end position="113"/>
    </location>
</feature>
<dbReference type="Gene3D" id="2.60.120.10">
    <property type="entry name" value="Jelly Rolls"/>
    <property type="match status" value="1"/>
</dbReference>
<evidence type="ECO:0000313" key="2">
    <source>
        <dbReference type="EMBL" id="SAL28003.1"/>
    </source>
</evidence>
<dbReference type="PANTHER" id="PTHR43698:SF1">
    <property type="entry name" value="BLL4564 PROTEIN"/>
    <property type="match status" value="1"/>
</dbReference>
<proteinExistence type="predicted"/>
<dbReference type="InterPro" id="IPR014710">
    <property type="entry name" value="RmlC-like_jellyroll"/>
</dbReference>
<dbReference type="EMBL" id="FCNZ02000005">
    <property type="protein sequence ID" value="SAL28003.1"/>
    <property type="molecule type" value="Genomic_DNA"/>
</dbReference>
<evidence type="ECO:0000259" key="1">
    <source>
        <dbReference type="Pfam" id="PF07883"/>
    </source>
</evidence>
<sequence length="142" mass="15230">MTKEAQAIIRNGTKPSIKGPENWFTGSVCIDSLFQAEQPASLGGGIVTFEPGARTNWHTHPLAQTLVVLNGVGWTQCEGGPRTEIRPGDIVSCSCGKRHWHGASATTAMSHLAITELLDGKNVEWMEPVTDAQYQSGALVTD</sequence>
<name>A0A158G819_9BURK</name>
<dbReference type="SUPFAM" id="SSF51182">
    <property type="entry name" value="RmlC-like cupins"/>
    <property type="match status" value="1"/>
</dbReference>
<evidence type="ECO:0000313" key="3">
    <source>
        <dbReference type="Proteomes" id="UP000054717"/>
    </source>
</evidence>
<dbReference type="PANTHER" id="PTHR43698">
    <property type="entry name" value="RIBD C-TERMINAL DOMAIN CONTAINING PROTEIN"/>
    <property type="match status" value="1"/>
</dbReference>
<reference evidence="2" key="1">
    <citation type="submission" date="2016-01" db="EMBL/GenBank/DDBJ databases">
        <authorList>
            <person name="Peeters Charlotte."/>
        </authorList>
    </citation>
    <scope>NUCLEOTIDE SEQUENCE</scope>
    <source>
        <strain evidence="2">LMG 22936</strain>
    </source>
</reference>
<organism evidence="2 3">
    <name type="scientific">Caballeronia telluris</name>
    <dbReference type="NCBI Taxonomy" id="326475"/>
    <lineage>
        <taxon>Bacteria</taxon>
        <taxon>Pseudomonadati</taxon>
        <taxon>Pseudomonadota</taxon>
        <taxon>Betaproteobacteria</taxon>
        <taxon>Burkholderiales</taxon>
        <taxon>Burkholderiaceae</taxon>
        <taxon>Caballeronia</taxon>
    </lineage>
</organism>
<comment type="caution">
    <text evidence="2">The sequence shown here is derived from an EMBL/GenBank/DDBJ whole genome shotgun (WGS) entry which is preliminary data.</text>
</comment>
<protein>
    <submittedName>
        <fullName evidence="2">Germin subfamily 1 member 15</fullName>
    </submittedName>
</protein>
<dbReference type="InterPro" id="IPR047263">
    <property type="entry name" value="HNL-like_cupin"/>
</dbReference>
<dbReference type="Proteomes" id="UP000054717">
    <property type="component" value="Unassembled WGS sequence"/>
</dbReference>